<feature type="region of interest" description="Disordered" evidence="1">
    <location>
        <begin position="608"/>
        <end position="726"/>
    </location>
</feature>
<evidence type="ECO:0000313" key="3">
    <source>
        <dbReference type="EMBL" id="CEL68706.1"/>
    </source>
</evidence>
<keyword evidence="4" id="KW-1185">Reference proteome</keyword>
<dbReference type="VEuPathDB" id="ToxoDB:NCLIV_044480"/>
<feature type="region of interest" description="Disordered" evidence="1">
    <location>
        <begin position="11"/>
        <end position="30"/>
    </location>
</feature>
<dbReference type="OrthoDB" id="331423at2759"/>
<feature type="compositionally biased region" description="Polar residues" evidence="1">
    <location>
        <begin position="608"/>
        <end position="617"/>
    </location>
</feature>
<accession>F0VB49</accession>
<feature type="compositionally biased region" description="Basic and acidic residues" evidence="1">
    <location>
        <begin position="650"/>
        <end position="670"/>
    </location>
</feature>
<dbReference type="AlphaFoldDB" id="F0VB49"/>
<feature type="compositionally biased region" description="Basic and acidic residues" evidence="1">
    <location>
        <begin position="708"/>
        <end position="726"/>
    </location>
</feature>
<proteinExistence type="predicted"/>
<reference evidence="2" key="1">
    <citation type="submission" date="2011-02" db="EMBL/GenBank/DDBJ databases">
        <authorList>
            <person name="Aslett M."/>
        </authorList>
    </citation>
    <scope>NUCLEOTIDE SEQUENCE</scope>
    <source>
        <strain evidence="2">Liverpool</strain>
    </source>
</reference>
<sequence length="774" mass="83030">MSRHSFMCTCSSGSSSASSYTSSSPSHSRSTWAVPLSAVYAKLRREGERLHRQGGGSKKKSAGLGLWLAPKTLPASTNCPAGVVVLLYFKGKQWSNTGVHVSHSPCPQLRQSVRENYELRMPPLANSMPGEAAGSCDNTSTALALASSPQSSPVPPLSASEPATVPAPPACSCSAHSALPLLVLTVEEAFFFLAGKHPHAAGSPLVIFDAQTAQQLNAVDLLLVLVQRLPPPISQQSNSVQHFRQGAKTAGNDEIGGCDRQIHLGGKVVAKRGRHSPPQTPGYIPSGEQATVVPTPHRRTPKWRGAQDECTDQTGDNVERIPAGEERLIGEQRNIKLEDGSTFTSCEEAEMPSPGVAAQLRLTYQELQVYLQLKSLGLPIRNSHSSELAAAVRLCPIEVSSRFLSPLFPDPRYSVGISHSPAPISHGSFSGNEGGKPSQREEGRMKRASDLAFRTVYEEPCQRSPWVLLLERRQSLTKEFDKSPGAARAPHPPSRHLGFCLAMEEEDSSFSEAGSPAGGTGDDSCSDELTDSDCGSPGEMVVVSEVGESPTPLTGQNKRRDRQGSEGRTGIRQEAGDTTDGTGRLPVFPVSPEATAVPVLLSHFGSMSPSEATQSRALSVKRSRMCTREENDDGGTNDYVASFMTPTCGDDARETDPTKRNVESSERETSLRSTGMQNSYDPKRVQLKEWSSVENREAGSPDCVSQKGTEEGKDLPDGDPHRDNELCKKASKTKTCVSGRESYQKELISTAILVAPTSVDGGVTFLMAQQMAVL</sequence>
<dbReference type="Proteomes" id="UP000007494">
    <property type="component" value="Chromosome IX"/>
</dbReference>
<feature type="compositionally biased region" description="Low complexity" evidence="1">
    <location>
        <begin position="535"/>
        <end position="550"/>
    </location>
</feature>
<feature type="compositionally biased region" description="Basic and acidic residues" evidence="1">
    <location>
        <begin position="562"/>
        <end position="575"/>
    </location>
</feature>
<evidence type="ECO:0000313" key="2">
    <source>
        <dbReference type="EMBL" id="CBZ51386.1"/>
    </source>
</evidence>
<dbReference type="EMBL" id="FR823385">
    <property type="protein sequence ID" value="CBZ51386.1"/>
    <property type="molecule type" value="Genomic_DNA"/>
</dbReference>
<evidence type="ECO:0000256" key="1">
    <source>
        <dbReference type="SAM" id="MobiDB-lite"/>
    </source>
</evidence>
<dbReference type="RefSeq" id="XP_003881419.1">
    <property type="nucleotide sequence ID" value="XM_003881370.1"/>
</dbReference>
<protein>
    <submittedName>
        <fullName evidence="2">Uncharacterized protein</fullName>
    </submittedName>
</protein>
<dbReference type="OMA" id="EDTMPAT"/>
<feature type="region of interest" description="Disordered" evidence="1">
    <location>
        <begin position="419"/>
        <end position="446"/>
    </location>
</feature>
<reference evidence="4" key="3">
    <citation type="journal article" date="2012" name="PLoS Pathog.">
        <title>Comparative genomics of the apicomplexan parasites Toxoplasma gondii and Neospora caninum: Coccidia differing in host range and transmission strategy.</title>
        <authorList>
            <person name="Reid A.J."/>
            <person name="Vermont S.J."/>
            <person name="Cotton J.A."/>
            <person name="Harris D."/>
            <person name="Hill-Cawthorne G.A."/>
            <person name="Konen-Waisman S."/>
            <person name="Latham S.M."/>
            <person name="Mourier T."/>
            <person name="Norton R."/>
            <person name="Quail M.A."/>
            <person name="Sanders M."/>
            <person name="Shanmugam D."/>
            <person name="Sohal A."/>
            <person name="Wasmuth J.D."/>
            <person name="Brunk B."/>
            <person name="Grigg M.E."/>
            <person name="Howard J.C."/>
            <person name="Parkinson J."/>
            <person name="Roos D.S."/>
            <person name="Trees A.J."/>
            <person name="Berriman M."/>
            <person name="Pain A."/>
            <person name="Wastling J.M."/>
        </authorList>
    </citation>
    <scope>NUCLEOTIDE SEQUENCE [LARGE SCALE GENOMIC DNA]</scope>
    <source>
        <strain evidence="4">Liverpool</strain>
    </source>
</reference>
<dbReference type="InParanoid" id="F0VB49"/>
<dbReference type="GeneID" id="13440371"/>
<organism evidence="2 4">
    <name type="scientific">Neospora caninum (strain Liverpool)</name>
    <dbReference type="NCBI Taxonomy" id="572307"/>
    <lineage>
        <taxon>Eukaryota</taxon>
        <taxon>Sar</taxon>
        <taxon>Alveolata</taxon>
        <taxon>Apicomplexa</taxon>
        <taxon>Conoidasida</taxon>
        <taxon>Coccidia</taxon>
        <taxon>Eucoccidiorida</taxon>
        <taxon>Eimeriorina</taxon>
        <taxon>Sarcocystidae</taxon>
        <taxon>Neospora</taxon>
    </lineage>
</organism>
<feature type="region of interest" description="Disordered" evidence="1">
    <location>
        <begin position="271"/>
        <end position="317"/>
    </location>
</feature>
<reference evidence="2" key="2">
    <citation type="submission" date="2011-03" db="EMBL/GenBank/DDBJ databases">
        <title>Comparative genomics and transcriptomics of Neospora caninum and Toxoplasma gondii.</title>
        <authorList>
            <person name="Reid A.J."/>
            <person name="Sohal A."/>
            <person name="Harris D."/>
            <person name="Quail M."/>
            <person name="Sanders M."/>
            <person name="Berriman M."/>
            <person name="Wastling J.M."/>
            <person name="Pain A."/>
        </authorList>
    </citation>
    <scope>NUCLEOTIDE SEQUENCE</scope>
    <source>
        <strain evidence="2">Liverpool</strain>
    </source>
</reference>
<feature type="region of interest" description="Disordered" evidence="1">
    <location>
        <begin position="506"/>
        <end position="590"/>
    </location>
</feature>
<name>F0VB49_NEOCL</name>
<dbReference type="eggNOG" id="ENOG502QZPG">
    <property type="taxonomic scope" value="Eukaryota"/>
</dbReference>
<gene>
    <name evidence="3" type="ORF">BN1204_044480</name>
    <name evidence="2" type="ORF">NCLIV_044480</name>
</gene>
<evidence type="ECO:0000313" key="4">
    <source>
        <dbReference type="Proteomes" id="UP000007494"/>
    </source>
</evidence>
<reference evidence="3" key="4">
    <citation type="journal article" date="2015" name="PLoS ONE">
        <title>Comprehensive Evaluation of Toxoplasma gondii VEG and Neospora caninum LIV Genomes with Tachyzoite Stage Transcriptome and Proteome Defines Novel Transcript Features.</title>
        <authorList>
            <person name="Ramaprasad A."/>
            <person name="Mourier T."/>
            <person name="Naeem R."/>
            <person name="Malas T.B."/>
            <person name="Moussa E."/>
            <person name="Panigrahi A."/>
            <person name="Vermont S.J."/>
            <person name="Otto T.D."/>
            <person name="Wastling J."/>
            <person name="Pain A."/>
        </authorList>
    </citation>
    <scope>NUCLEOTIDE SEQUENCE</scope>
    <source>
        <strain evidence="3">Liverpool</strain>
    </source>
</reference>
<dbReference type="EMBL" id="LN714484">
    <property type="protein sequence ID" value="CEL68706.1"/>
    <property type="molecule type" value="Genomic_DNA"/>
</dbReference>